<proteinExistence type="predicted"/>
<protein>
    <submittedName>
        <fullName evidence="1">Uncharacterized protein</fullName>
    </submittedName>
</protein>
<dbReference type="RefSeq" id="WP_135978432.1">
    <property type="nucleotide sequence ID" value="NZ_BQKC01000001.1"/>
</dbReference>
<evidence type="ECO:0000313" key="1">
    <source>
        <dbReference type="EMBL" id="GJM56027.1"/>
    </source>
</evidence>
<sequence length="159" mass="17174">MEKLPPAEKVYEAWTAVEDGHARLGDDGATCTVVSSDGARRYTVRRETGADGREVYRSNDNATYWQGYAGYPVIAMLMLEGRVPLDLTVAGWFAGVDWHAVNAAHKGDHAAAVAAVEAGRGLKKERVTHARQDAEKALDVLAALDIEVGRNGVKVERLG</sequence>
<dbReference type="AlphaFoldDB" id="A0AAV5B4U3"/>
<organism evidence="1 2">
    <name type="scientific">Granulimonas faecalis</name>
    <dbReference type="NCBI Taxonomy" id="2894155"/>
    <lineage>
        <taxon>Bacteria</taxon>
        <taxon>Bacillati</taxon>
        <taxon>Actinomycetota</taxon>
        <taxon>Coriobacteriia</taxon>
        <taxon>Coriobacteriales</taxon>
        <taxon>Kribbibacteriaceae</taxon>
        <taxon>Granulimonas</taxon>
    </lineage>
</organism>
<dbReference type="Proteomes" id="UP001055025">
    <property type="component" value="Unassembled WGS sequence"/>
</dbReference>
<gene>
    <name evidence="1" type="ORF">ATOP_16820</name>
</gene>
<comment type="caution">
    <text evidence="1">The sequence shown here is derived from an EMBL/GenBank/DDBJ whole genome shotgun (WGS) entry which is preliminary data.</text>
</comment>
<reference evidence="1" key="1">
    <citation type="journal article" date="2022" name="Int. J. Syst. Evol. Microbiol.">
        <title>Granulimonas faecalis gen. nov., sp. nov., and Leptogranulimonas caecicola gen. nov., sp. nov., novel lactate-producing Atopobiaceae bacteria isolated from mouse intestines, and an emended description of the family Atopobiaceae.</title>
        <authorList>
            <person name="Morinaga K."/>
            <person name="Kusada H."/>
            <person name="Sakamoto S."/>
            <person name="Murakami T."/>
            <person name="Toyoda A."/>
            <person name="Mori H."/>
            <person name="Meng X.Y."/>
            <person name="Takashino M."/>
            <person name="Murotomi K."/>
            <person name="Tamaki H."/>
        </authorList>
    </citation>
    <scope>NUCLEOTIDE SEQUENCE</scope>
    <source>
        <strain evidence="1">OPF53</strain>
    </source>
</reference>
<accession>A0AAV5B4U3</accession>
<evidence type="ECO:0000313" key="2">
    <source>
        <dbReference type="Proteomes" id="UP001055025"/>
    </source>
</evidence>
<name>A0AAV5B4U3_9ACTN</name>
<keyword evidence="2" id="KW-1185">Reference proteome</keyword>
<dbReference type="EMBL" id="BQKC01000001">
    <property type="protein sequence ID" value="GJM56027.1"/>
    <property type="molecule type" value="Genomic_DNA"/>
</dbReference>